<accession>A0A1J1IYW3</accession>
<reference evidence="1 2" key="1">
    <citation type="submission" date="2015-04" db="EMBL/GenBank/DDBJ databases">
        <authorList>
            <person name="Syromyatnikov M.Y."/>
            <person name="Popov V.N."/>
        </authorList>
    </citation>
    <scope>NUCLEOTIDE SEQUENCE [LARGE SCALE GENOMIC DNA]</scope>
</reference>
<name>A0A1J1IYW3_9DIPT</name>
<organism evidence="1 2">
    <name type="scientific">Clunio marinus</name>
    <dbReference type="NCBI Taxonomy" id="568069"/>
    <lineage>
        <taxon>Eukaryota</taxon>
        <taxon>Metazoa</taxon>
        <taxon>Ecdysozoa</taxon>
        <taxon>Arthropoda</taxon>
        <taxon>Hexapoda</taxon>
        <taxon>Insecta</taxon>
        <taxon>Pterygota</taxon>
        <taxon>Neoptera</taxon>
        <taxon>Endopterygota</taxon>
        <taxon>Diptera</taxon>
        <taxon>Nematocera</taxon>
        <taxon>Chironomoidea</taxon>
        <taxon>Chironomidae</taxon>
        <taxon>Clunio</taxon>
    </lineage>
</organism>
<dbReference type="AlphaFoldDB" id="A0A1J1IYW3"/>
<evidence type="ECO:0000313" key="2">
    <source>
        <dbReference type="Proteomes" id="UP000183832"/>
    </source>
</evidence>
<dbReference type="EMBL" id="CVRI01000064">
    <property type="protein sequence ID" value="CRL05467.1"/>
    <property type="molecule type" value="Genomic_DNA"/>
</dbReference>
<keyword evidence="2" id="KW-1185">Reference proteome</keyword>
<sequence length="62" mass="6941">MACNATVYQLFAVAFSIISRLKECSREEKSGKGCTLHKHNMSLLLSFGLKLPGKTYSHRLQP</sequence>
<evidence type="ECO:0000313" key="1">
    <source>
        <dbReference type="EMBL" id="CRL05467.1"/>
    </source>
</evidence>
<gene>
    <name evidence="1" type="ORF">CLUMA_CG018451</name>
</gene>
<protein>
    <submittedName>
        <fullName evidence="1">CLUMA_CG018451, isoform A</fullName>
    </submittedName>
</protein>
<proteinExistence type="predicted"/>
<dbReference type="Proteomes" id="UP000183832">
    <property type="component" value="Unassembled WGS sequence"/>
</dbReference>